<evidence type="ECO:0000313" key="3">
    <source>
        <dbReference type="Proteomes" id="UP000198953"/>
    </source>
</evidence>
<evidence type="ECO:0000313" key="2">
    <source>
        <dbReference type="EMBL" id="SEN23911.1"/>
    </source>
</evidence>
<dbReference type="CDD" id="cd00586">
    <property type="entry name" value="4HBT"/>
    <property type="match status" value="1"/>
</dbReference>
<sequence>MQVHFDDLDAMGLLHNSRYALLVERAISAFWADQGWNFDPAISRFKDVFMAVREFKITYHAPIVGAGEVLVDFWMDRMGRTSGVYGFRVLSSDRATVHAEGYRVNVNLDPSTFRPAPFTDEIRVAAEPLLAAG</sequence>
<dbReference type="STRING" id="46177.SAMN05660976_07138"/>
<proteinExistence type="predicted"/>
<dbReference type="Gene3D" id="3.10.129.10">
    <property type="entry name" value="Hotdog Thioesterase"/>
    <property type="match status" value="1"/>
</dbReference>
<feature type="domain" description="Thioesterase" evidence="1">
    <location>
        <begin position="11"/>
        <end position="96"/>
    </location>
</feature>
<dbReference type="GO" id="GO:0047617">
    <property type="term" value="F:fatty acyl-CoA hydrolase activity"/>
    <property type="evidence" value="ECO:0007669"/>
    <property type="project" value="TreeGrafter"/>
</dbReference>
<dbReference type="InterPro" id="IPR029069">
    <property type="entry name" value="HotDog_dom_sf"/>
</dbReference>
<reference evidence="2 3" key="1">
    <citation type="submission" date="2016-10" db="EMBL/GenBank/DDBJ databases">
        <authorList>
            <person name="de Groot N.N."/>
        </authorList>
    </citation>
    <scope>NUCLEOTIDE SEQUENCE [LARGE SCALE GENOMIC DNA]</scope>
    <source>
        <strain evidence="2 3">DSM 43357</strain>
    </source>
</reference>
<dbReference type="AlphaFoldDB" id="A0A1H8EW98"/>
<keyword evidence="3" id="KW-1185">Reference proteome</keyword>
<dbReference type="InterPro" id="IPR006683">
    <property type="entry name" value="Thioestr_dom"/>
</dbReference>
<dbReference type="Pfam" id="PF03061">
    <property type="entry name" value="4HBT"/>
    <property type="match status" value="1"/>
</dbReference>
<dbReference type="InterPro" id="IPR050563">
    <property type="entry name" value="4-hydroxybenzoyl-CoA_TE"/>
</dbReference>
<dbReference type="Proteomes" id="UP000198953">
    <property type="component" value="Unassembled WGS sequence"/>
</dbReference>
<accession>A0A1H8EW98</accession>
<gene>
    <name evidence="2" type="ORF">SAMN05660976_07138</name>
</gene>
<dbReference type="SUPFAM" id="SSF54637">
    <property type="entry name" value="Thioesterase/thiol ester dehydrase-isomerase"/>
    <property type="match status" value="1"/>
</dbReference>
<dbReference type="PANTHER" id="PTHR31793">
    <property type="entry name" value="4-HYDROXYBENZOYL-COA THIOESTERASE FAMILY MEMBER"/>
    <property type="match status" value="1"/>
</dbReference>
<dbReference type="EMBL" id="FOBF01000023">
    <property type="protein sequence ID" value="SEN23911.1"/>
    <property type="molecule type" value="Genomic_DNA"/>
</dbReference>
<organism evidence="2 3">
    <name type="scientific">Nonomuraea pusilla</name>
    <dbReference type="NCBI Taxonomy" id="46177"/>
    <lineage>
        <taxon>Bacteria</taxon>
        <taxon>Bacillati</taxon>
        <taxon>Actinomycetota</taxon>
        <taxon>Actinomycetes</taxon>
        <taxon>Streptosporangiales</taxon>
        <taxon>Streptosporangiaceae</taxon>
        <taxon>Nonomuraea</taxon>
    </lineage>
</organism>
<dbReference type="PANTHER" id="PTHR31793:SF24">
    <property type="entry name" value="LONG-CHAIN ACYL-COA THIOESTERASE FADM"/>
    <property type="match status" value="1"/>
</dbReference>
<name>A0A1H8EW98_9ACTN</name>
<evidence type="ECO:0000259" key="1">
    <source>
        <dbReference type="Pfam" id="PF03061"/>
    </source>
</evidence>
<protein>
    <submittedName>
        <fullName evidence="2">Acyl-CoA thioester hydrolase</fullName>
    </submittedName>
</protein>
<keyword evidence="2" id="KW-0378">Hydrolase</keyword>